<feature type="transmembrane region" description="Helical" evidence="1">
    <location>
        <begin position="180"/>
        <end position="200"/>
    </location>
</feature>
<dbReference type="InterPro" id="IPR036938">
    <property type="entry name" value="PAP2/HPO_sf"/>
</dbReference>
<comment type="caution">
    <text evidence="3">The sequence shown here is derived from an EMBL/GenBank/DDBJ whole genome shotgun (WGS) entry which is preliminary data.</text>
</comment>
<dbReference type="EMBL" id="JACHIR010000001">
    <property type="protein sequence ID" value="MBB5889729.1"/>
    <property type="molecule type" value="Genomic_DNA"/>
</dbReference>
<keyword evidence="1" id="KW-0472">Membrane</keyword>
<dbReference type="SUPFAM" id="SSF48317">
    <property type="entry name" value="Acid phosphatase/Vanadium-dependent haloperoxidase"/>
    <property type="match status" value="1"/>
</dbReference>
<dbReference type="Pfam" id="PF01569">
    <property type="entry name" value="PAP2"/>
    <property type="match status" value="1"/>
</dbReference>
<keyword evidence="1" id="KW-0812">Transmembrane</keyword>
<reference evidence="3 4" key="1">
    <citation type="submission" date="2020-08" db="EMBL/GenBank/DDBJ databases">
        <title>Sequencing the genomes of 1000 actinobacteria strains.</title>
        <authorList>
            <person name="Klenk H.-P."/>
        </authorList>
    </citation>
    <scope>NUCLEOTIDE SEQUENCE [LARGE SCALE GENOMIC DNA]</scope>
    <source>
        <strain evidence="3 4">DSM 43851</strain>
    </source>
</reference>
<organism evidence="3 4">
    <name type="scientific">Kutzneria kofuensis</name>
    <dbReference type="NCBI Taxonomy" id="103725"/>
    <lineage>
        <taxon>Bacteria</taxon>
        <taxon>Bacillati</taxon>
        <taxon>Actinomycetota</taxon>
        <taxon>Actinomycetes</taxon>
        <taxon>Pseudonocardiales</taxon>
        <taxon>Pseudonocardiaceae</taxon>
        <taxon>Kutzneria</taxon>
    </lineage>
</organism>
<keyword evidence="4" id="KW-1185">Reference proteome</keyword>
<dbReference type="Gene3D" id="1.20.144.10">
    <property type="entry name" value="Phosphatidic acid phosphatase type 2/haloperoxidase"/>
    <property type="match status" value="1"/>
</dbReference>
<feature type="transmembrane region" description="Helical" evidence="1">
    <location>
        <begin position="72"/>
        <end position="94"/>
    </location>
</feature>
<sequence length="252" mass="25518">MRLLSAAGCVFGFVLAYVVFVVSPTGRRLEDATLPAPSNGGPIAAYSPQLIALGIVVVLATGAMQRRWRQTAAAAVLLAGTISLAQLLKVSLLFRPGPVANSFPGGHVTACAAIVLALLLVLPVDVRPVPLVLGAVLTSYVAATTTELGWHRLSDTIGALALCGAFATALSDVRPAWWAALTAACAPAAAVLAGYVVVALTSSTDLVIVATGAITAGTVAAVALPLCAQPRATANAQVAAGYDEEPTRPYPV</sequence>
<evidence type="ECO:0000313" key="3">
    <source>
        <dbReference type="EMBL" id="MBB5889729.1"/>
    </source>
</evidence>
<evidence type="ECO:0000313" key="4">
    <source>
        <dbReference type="Proteomes" id="UP000585638"/>
    </source>
</evidence>
<dbReference type="RefSeq" id="WP_184858755.1">
    <property type="nucleotide sequence ID" value="NZ_JACHIR010000001.1"/>
</dbReference>
<protein>
    <recommendedName>
        <fullName evidence="2">Phosphatidic acid phosphatase type 2/haloperoxidase domain-containing protein</fullName>
    </recommendedName>
</protein>
<feature type="transmembrane region" description="Helical" evidence="1">
    <location>
        <begin position="131"/>
        <end position="150"/>
    </location>
</feature>
<dbReference type="AlphaFoldDB" id="A0A7W9KDD2"/>
<dbReference type="Proteomes" id="UP000585638">
    <property type="component" value="Unassembled WGS sequence"/>
</dbReference>
<evidence type="ECO:0000256" key="1">
    <source>
        <dbReference type="SAM" id="Phobius"/>
    </source>
</evidence>
<accession>A0A7W9KDD2</accession>
<feature type="transmembrane region" description="Helical" evidence="1">
    <location>
        <begin position="206"/>
        <end position="227"/>
    </location>
</feature>
<keyword evidence="1" id="KW-1133">Transmembrane helix</keyword>
<proteinExistence type="predicted"/>
<feature type="transmembrane region" description="Helical" evidence="1">
    <location>
        <begin position="106"/>
        <end position="124"/>
    </location>
</feature>
<dbReference type="InterPro" id="IPR000326">
    <property type="entry name" value="PAP2/HPO"/>
</dbReference>
<feature type="transmembrane region" description="Helical" evidence="1">
    <location>
        <begin position="40"/>
        <end position="60"/>
    </location>
</feature>
<gene>
    <name evidence="3" type="ORF">BJ998_000925</name>
</gene>
<feature type="domain" description="Phosphatidic acid phosphatase type 2/haloperoxidase" evidence="2">
    <location>
        <begin position="100"/>
        <end position="174"/>
    </location>
</feature>
<name>A0A7W9KDD2_9PSEU</name>
<evidence type="ECO:0000259" key="2">
    <source>
        <dbReference type="Pfam" id="PF01569"/>
    </source>
</evidence>